<accession>A0A220VC72</accession>
<dbReference type="EMBL" id="CP022355">
    <property type="protein sequence ID" value="ASK77772.1"/>
    <property type="molecule type" value="Genomic_DNA"/>
</dbReference>
<dbReference type="AlphaFoldDB" id="A0A220VC72"/>
<proteinExistence type="predicted"/>
<dbReference type="InterPro" id="IPR013750">
    <property type="entry name" value="GHMP_kinase_C_dom"/>
</dbReference>
<evidence type="ECO:0000313" key="3">
    <source>
        <dbReference type="Proteomes" id="UP000242175"/>
    </source>
</evidence>
<dbReference type="InterPro" id="IPR036554">
    <property type="entry name" value="GHMP_kinase_C_sf"/>
</dbReference>
<name>A0A220VC72_9GAMM</name>
<dbReference type="OrthoDB" id="9809438at2"/>
<gene>
    <name evidence="2" type="ORF">CF386_01050</name>
</gene>
<sequence>MSSNFKNDCEPVVRSLYNNVDKSLTWLLQYTRSNLSGTGACVFGEAFSEQHANEIKDNLPEEWIGFVTKGLSSSPTKDKLNQLKLTFK</sequence>
<dbReference type="Gene3D" id="3.30.70.890">
    <property type="entry name" value="GHMP kinase, C-terminal domain"/>
    <property type="match status" value="1"/>
</dbReference>
<feature type="domain" description="GHMP kinase C-terminal" evidence="1">
    <location>
        <begin position="4"/>
        <end position="64"/>
    </location>
</feature>
<keyword evidence="3" id="KW-1185">Reference proteome</keyword>
<dbReference type="RefSeq" id="WP_089072682.1">
    <property type="nucleotide sequence ID" value="NZ_CP022355.1"/>
</dbReference>
<dbReference type="Pfam" id="PF08544">
    <property type="entry name" value="GHMP_kinases_C"/>
    <property type="match status" value="1"/>
</dbReference>
<evidence type="ECO:0000259" key="1">
    <source>
        <dbReference type="Pfam" id="PF08544"/>
    </source>
</evidence>
<dbReference type="Proteomes" id="UP000242175">
    <property type="component" value="Chromosome large"/>
</dbReference>
<dbReference type="SUPFAM" id="SSF55060">
    <property type="entry name" value="GHMP Kinase, C-terminal domain"/>
    <property type="match status" value="1"/>
</dbReference>
<protein>
    <recommendedName>
        <fullName evidence="1">GHMP kinase C-terminal domain-containing protein</fullName>
    </recommendedName>
</protein>
<reference evidence="2 3" key="1">
    <citation type="journal article" date="2016" name="Int. J. Syst. Evol. Microbiol.">
        <title>Paraphotobacterium marinum gen. nov., sp. nov., a member of the family Vibrionaceae, isolated from surface seawater.</title>
        <authorList>
            <person name="Huang Z."/>
            <person name="Dong C."/>
            <person name="Shao Z."/>
        </authorList>
    </citation>
    <scope>NUCLEOTIDE SEQUENCE [LARGE SCALE GENOMIC DNA]</scope>
    <source>
        <strain evidence="2 3">NSCS20N07D</strain>
    </source>
</reference>
<evidence type="ECO:0000313" key="2">
    <source>
        <dbReference type="EMBL" id="ASK77772.1"/>
    </source>
</evidence>
<dbReference type="KEGG" id="pmai:CF386_01050"/>
<organism evidence="2 3">
    <name type="scientific">Paraphotobacterium marinum</name>
    <dbReference type="NCBI Taxonomy" id="1755811"/>
    <lineage>
        <taxon>Bacteria</taxon>
        <taxon>Pseudomonadati</taxon>
        <taxon>Pseudomonadota</taxon>
        <taxon>Gammaproteobacteria</taxon>
        <taxon>Vibrionales</taxon>
        <taxon>Vibrionaceae</taxon>
        <taxon>Paraphotobacterium</taxon>
    </lineage>
</organism>